<dbReference type="InterPro" id="IPR017896">
    <property type="entry name" value="4Fe4S_Fe-S-bd"/>
</dbReference>
<keyword evidence="4" id="KW-0677">Repeat</keyword>
<dbReference type="PANTHER" id="PTHR43177:SF5">
    <property type="entry name" value="ANAEROBIC DIMETHYL SULFOXIDE REDUCTASE CHAIN B-RELATED"/>
    <property type="match status" value="1"/>
</dbReference>
<dbReference type="InterPro" id="IPR017900">
    <property type="entry name" value="4Fe4S_Fe_S_CS"/>
</dbReference>
<sequence length="171" mass="19156">MSNYFIKIDQDRCIGCKACEVHCKAKNRVPTGAKLGQHVTLGPIEKKNQAKYMYMFMPCFHCEQPWCVTACPTGAMTKRESDGIVFVKAELCVGCKACIIACPWKVPQWDMVNGRAIKCDYCRDRVDQGQKPACVTACTTHALSFVNPNVASSKTREDYAHQVLLSDPERQ</sequence>
<accession>A0A1G6CYY5</accession>
<dbReference type="CDD" id="cd10553">
    <property type="entry name" value="PhsB_like"/>
    <property type="match status" value="1"/>
</dbReference>
<feature type="domain" description="4Fe-4S ferredoxin-type" evidence="8">
    <location>
        <begin position="83"/>
        <end position="112"/>
    </location>
</feature>
<gene>
    <name evidence="9" type="ORF">SAMN05660653_01838</name>
</gene>
<dbReference type="Pfam" id="PF13247">
    <property type="entry name" value="Fer4_11"/>
    <property type="match status" value="1"/>
</dbReference>
<dbReference type="RefSeq" id="WP_092120377.1">
    <property type="nucleotide sequence ID" value="NZ_FMXO01000009.1"/>
</dbReference>
<dbReference type="Pfam" id="PF12797">
    <property type="entry name" value="Fer4_2"/>
    <property type="match status" value="1"/>
</dbReference>
<dbReference type="PROSITE" id="PS51379">
    <property type="entry name" value="4FE4S_FER_2"/>
    <property type="match status" value="3"/>
</dbReference>
<evidence type="ECO:0000256" key="5">
    <source>
        <dbReference type="ARBA" id="ARBA00022982"/>
    </source>
</evidence>
<evidence type="ECO:0000256" key="4">
    <source>
        <dbReference type="ARBA" id="ARBA00022737"/>
    </source>
</evidence>
<dbReference type="OrthoDB" id="9789030at2"/>
<dbReference type="GO" id="GO:0051539">
    <property type="term" value="F:4 iron, 4 sulfur cluster binding"/>
    <property type="evidence" value="ECO:0007669"/>
    <property type="project" value="UniProtKB-KW"/>
</dbReference>
<keyword evidence="3" id="KW-0479">Metal-binding</keyword>
<dbReference type="Gene3D" id="3.30.70.20">
    <property type="match status" value="2"/>
</dbReference>
<keyword evidence="2" id="KW-0004">4Fe-4S</keyword>
<keyword evidence="5" id="KW-0249">Electron transport</keyword>
<protein>
    <submittedName>
        <fullName evidence="9">Fe-S-cluster-containing dehydrogenase component</fullName>
    </submittedName>
</protein>
<evidence type="ECO:0000259" key="8">
    <source>
        <dbReference type="PROSITE" id="PS51379"/>
    </source>
</evidence>
<name>A0A1G6CYY5_9BACT</name>
<dbReference type="GO" id="GO:0046872">
    <property type="term" value="F:metal ion binding"/>
    <property type="evidence" value="ECO:0007669"/>
    <property type="project" value="UniProtKB-KW"/>
</dbReference>
<dbReference type="STRING" id="617002.SAMN05660653_01838"/>
<feature type="domain" description="4Fe-4S ferredoxin-type" evidence="8">
    <location>
        <begin position="4"/>
        <end position="33"/>
    </location>
</feature>
<dbReference type="SUPFAM" id="SSF54862">
    <property type="entry name" value="4Fe-4S ferredoxins"/>
    <property type="match status" value="1"/>
</dbReference>
<keyword evidence="7" id="KW-0411">Iron-sulfur</keyword>
<evidence type="ECO:0000313" key="10">
    <source>
        <dbReference type="Proteomes" id="UP000198771"/>
    </source>
</evidence>
<dbReference type="PROSITE" id="PS00198">
    <property type="entry name" value="4FE4S_FER_1"/>
    <property type="match status" value="1"/>
</dbReference>
<proteinExistence type="predicted"/>
<reference evidence="9 10" key="1">
    <citation type="submission" date="2016-10" db="EMBL/GenBank/DDBJ databases">
        <authorList>
            <person name="de Groot N.N."/>
        </authorList>
    </citation>
    <scope>NUCLEOTIDE SEQUENCE [LARGE SCALE GENOMIC DNA]</scope>
    <source>
        <strain evidence="9 10">ASO4-2</strain>
    </source>
</reference>
<dbReference type="PANTHER" id="PTHR43177">
    <property type="entry name" value="PROTEIN NRFC"/>
    <property type="match status" value="1"/>
</dbReference>
<organism evidence="9 10">
    <name type="scientific">Desulfonatronum thiosulfatophilum</name>
    <dbReference type="NCBI Taxonomy" id="617002"/>
    <lineage>
        <taxon>Bacteria</taxon>
        <taxon>Pseudomonadati</taxon>
        <taxon>Thermodesulfobacteriota</taxon>
        <taxon>Desulfovibrionia</taxon>
        <taxon>Desulfovibrionales</taxon>
        <taxon>Desulfonatronaceae</taxon>
        <taxon>Desulfonatronum</taxon>
    </lineage>
</organism>
<feature type="domain" description="4Fe-4S ferredoxin-type" evidence="8">
    <location>
        <begin position="50"/>
        <end position="81"/>
    </location>
</feature>
<dbReference type="Proteomes" id="UP000198771">
    <property type="component" value="Unassembled WGS sequence"/>
</dbReference>
<evidence type="ECO:0000256" key="1">
    <source>
        <dbReference type="ARBA" id="ARBA00022448"/>
    </source>
</evidence>
<evidence type="ECO:0000313" key="9">
    <source>
        <dbReference type="EMBL" id="SDB38040.1"/>
    </source>
</evidence>
<dbReference type="EMBL" id="FMXO01000009">
    <property type="protein sequence ID" value="SDB38040.1"/>
    <property type="molecule type" value="Genomic_DNA"/>
</dbReference>
<evidence type="ECO:0000256" key="6">
    <source>
        <dbReference type="ARBA" id="ARBA00023004"/>
    </source>
</evidence>
<evidence type="ECO:0000256" key="3">
    <source>
        <dbReference type="ARBA" id="ARBA00022723"/>
    </source>
</evidence>
<dbReference type="InterPro" id="IPR050954">
    <property type="entry name" value="ET_IronSulfur_Cluster-Binding"/>
</dbReference>
<dbReference type="AlphaFoldDB" id="A0A1G6CYY5"/>
<keyword evidence="6" id="KW-0408">Iron</keyword>
<evidence type="ECO:0000256" key="7">
    <source>
        <dbReference type="ARBA" id="ARBA00023014"/>
    </source>
</evidence>
<evidence type="ECO:0000256" key="2">
    <source>
        <dbReference type="ARBA" id="ARBA00022485"/>
    </source>
</evidence>
<keyword evidence="1" id="KW-0813">Transport</keyword>
<keyword evidence="10" id="KW-1185">Reference proteome</keyword>